<dbReference type="Proteomes" id="UP000031928">
    <property type="component" value="Chromosome"/>
</dbReference>
<organism evidence="1 2">
    <name type="scientific">Corynebacterium marinum DSM 44953</name>
    <dbReference type="NCBI Taxonomy" id="1224162"/>
    <lineage>
        <taxon>Bacteria</taxon>
        <taxon>Bacillati</taxon>
        <taxon>Actinomycetota</taxon>
        <taxon>Actinomycetes</taxon>
        <taxon>Mycobacteriales</taxon>
        <taxon>Corynebacteriaceae</taxon>
        <taxon>Corynebacterium</taxon>
    </lineage>
</organism>
<dbReference type="PANTHER" id="PTHR30283:SF4">
    <property type="entry name" value="PEROXIDE STRESS RESISTANCE PROTEIN YAAA"/>
    <property type="match status" value="1"/>
</dbReference>
<keyword evidence="2" id="KW-1185">Reference proteome</keyword>
<protein>
    <submittedName>
        <fullName evidence="1">UPF0246 protein</fullName>
    </submittedName>
</protein>
<name>A0A0B6TS83_9CORY</name>
<evidence type="ECO:0000313" key="1">
    <source>
        <dbReference type="EMBL" id="AJK69134.1"/>
    </source>
</evidence>
<dbReference type="InterPro" id="IPR005583">
    <property type="entry name" value="YaaA"/>
</dbReference>
<dbReference type="OrthoDB" id="3210767at2"/>
<dbReference type="NCBIfam" id="NF002546">
    <property type="entry name" value="PRK02101.2-4"/>
    <property type="match status" value="1"/>
</dbReference>
<proteinExistence type="predicted"/>
<dbReference type="KEGG" id="cmq:B840_07680"/>
<dbReference type="HOGENOM" id="CLU_071581_0_0_11"/>
<dbReference type="GO" id="GO:0033194">
    <property type="term" value="P:response to hydroperoxide"/>
    <property type="evidence" value="ECO:0007669"/>
    <property type="project" value="TreeGrafter"/>
</dbReference>
<dbReference type="Pfam" id="PF03883">
    <property type="entry name" value="H2O2_YaaD"/>
    <property type="match status" value="1"/>
</dbReference>
<accession>A0A0B6TS83</accession>
<reference evidence="1 2" key="1">
    <citation type="submission" date="2014-05" db="EMBL/GenBank/DDBJ databases">
        <title>Complete genome sequence of Corynebacterium marinum DSM 44953.</title>
        <authorList>
            <person name="Schaffert L."/>
            <person name="Albersmeier A."/>
            <person name="Kalinowski J."/>
            <person name="Ruckert C."/>
        </authorList>
    </citation>
    <scope>NUCLEOTIDE SEQUENCE [LARGE SCALE GENOMIC DNA]</scope>
    <source>
        <strain evidence="1 2">DSM 44953</strain>
    </source>
</reference>
<dbReference type="EMBL" id="CP007790">
    <property type="protein sequence ID" value="AJK69134.1"/>
    <property type="molecule type" value="Genomic_DNA"/>
</dbReference>
<dbReference type="GO" id="GO:0005829">
    <property type="term" value="C:cytosol"/>
    <property type="evidence" value="ECO:0007669"/>
    <property type="project" value="TreeGrafter"/>
</dbReference>
<dbReference type="AlphaFoldDB" id="A0A0B6TS83"/>
<dbReference type="STRING" id="1224162.B840_07680"/>
<dbReference type="RefSeq" id="WP_042621649.1">
    <property type="nucleotide sequence ID" value="NZ_CP007790.1"/>
</dbReference>
<sequence length="243" mass="25037">MMIVLPPSETKAPGGDGPALDLGELSFPGLTSVREKLAADLAALPADEALGVLGISEKLRAEAEANRELFAAPTMPAIRRYTGVLFDALDAPSLPDSALSRLAVGSALFGVVRALDPIPRYRLSGGTKLPAADGSAPTMKARWGTSVTEALSSVDGLIVDLRSGAYQQLGRVASAVTVRVESVRPDGSRKVVSHFNKQYKGHLARVLALSPVAAEDAAGVAAIATDAGLTVEQDSGTALTLVV</sequence>
<evidence type="ECO:0000313" key="2">
    <source>
        <dbReference type="Proteomes" id="UP000031928"/>
    </source>
</evidence>
<gene>
    <name evidence="1" type="ORF">B840_07680</name>
</gene>
<dbReference type="PANTHER" id="PTHR30283">
    <property type="entry name" value="PEROXIDE STRESS RESPONSE PROTEIN YAAA"/>
    <property type="match status" value="1"/>
</dbReference>